<dbReference type="PROSITE" id="PS51257">
    <property type="entry name" value="PROKAR_LIPOPROTEIN"/>
    <property type="match status" value="1"/>
</dbReference>
<evidence type="ECO:0000256" key="4">
    <source>
        <dbReference type="PROSITE-ProRule" id="PRU00433"/>
    </source>
</evidence>
<accession>A0AAJ4A676</accession>
<feature type="domain" description="Cytochrome c" evidence="6">
    <location>
        <begin position="32"/>
        <end position="122"/>
    </location>
</feature>
<dbReference type="PROSITE" id="PS51007">
    <property type="entry name" value="CYTC"/>
    <property type="match status" value="1"/>
</dbReference>
<dbReference type="Gene3D" id="1.10.760.10">
    <property type="entry name" value="Cytochrome c-like domain"/>
    <property type="match status" value="1"/>
</dbReference>
<dbReference type="GO" id="GO:0046872">
    <property type="term" value="F:metal ion binding"/>
    <property type="evidence" value="ECO:0007669"/>
    <property type="project" value="UniProtKB-KW"/>
</dbReference>
<proteinExistence type="predicted"/>
<dbReference type="GO" id="GO:0020037">
    <property type="term" value="F:heme binding"/>
    <property type="evidence" value="ECO:0007669"/>
    <property type="project" value="InterPro"/>
</dbReference>
<dbReference type="Proteomes" id="UP000326061">
    <property type="component" value="Chromosome"/>
</dbReference>
<gene>
    <name evidence="7" type="ORF">FJR47_09560</name>
</gene>
<evidence type="ECO:0000256" key="1">
    <source>
        <dbReference type="ARBA" id="ARBA00022617"/>
    </source>
</evidence>
<dbReference type="KEGG" id="suln:FJR47_09560"/>
<feature type="chain" id="PRO_5042587510" description="Cytochrome c domain-containing protein" evidence="5">
    <location>
        <begin position="23"/>
        <end position="124"/>
    </location>
</feature>
<organism evidence="7 8">
    <name type="scientific">Sulfurimonas xiamenensis</name>
    <dbReference type="NCBI Taxonomy" id="2590021"/>
    <lineage>
        <taxon>Bacteria</taxon>
        <taxon>Pseudomonadati</taxon>
        <taxon>Campylobacterota</taxon>
        <taxon>Epsilonproteobacteria</taxon>
        <taxon>Campylobacterales</taxon>
        <taxon>Sulfurimonadaceae</taxon>
        <taxon>Sulfurimonas</taxon>
    </lineage>
</organism>
<keyword evidence="3 4" id="KW-0408">Iron</keyword>
<dbReference type="EMBL" id="CP041166">
    <property type="protein sequence ID" value="QFR44150.1"/>
    <property type="molecule type" value="Genomic_DNA"/>
</dbReference>
<dbReference type="SUPFAM" id="SSF46626">
    <property type="entry name" value="Cytochrome c"/>
    <property type="match status" value="1"/>
</dbReference>
<dbReference type="AlphaFoldDB" id="A0AAJ4A676"/>
<keyword evidence="5" id="KW-0732">Signal</keyword>
<protein>
    <recommendedName>
        <fullName evidence="6">Cytochrome c domain-containing protein</fullName>
    </recommendedName>
</protein>
<evidence type="ECO:0000256" key="2">
    <source>
        <dbReference type="ARBA" id="ARBA00022723"/>
    </source>
</evidence>
<name>A0AAJ4A676_9BACT</name>
<evidence type="ECO:0000256" key="5">
    <source>
        <dbReference type="SAM" id="SignalP"/>
    </source>
</evidence>
<dbReference type="GO" id="GO:0009055">
    <property type="term" value="F:electron transfer activity"/>
    <property type="evidence" value="ECO:0007669"/>
    <property type="project" value="InterPro"/>
</dbReference>
<reference evidence="8" key="1">
    <citation type="submission" date="2019-06" db="EMBL/GenBank/DDBJ databases">
        <title>Sulfurimonas gotlandica sp. nov., a chemoautotrophic and psychrotolerant epsilonproteobacterium isolated from a pelagic redoxcline, and an emended description of the genus Sulfurimonas.</title>
        <authorList>
            <person name="Wang S."/>
            <person name="Jiang L."/>
            <person name="Shao Z."/>
        </authorList>
    </citation>
    <scope>NUCLEOTIDE SEQUENCE [LARGE SCALE GENOMIC DNA]</scope>
    <source>
        <strain evidence="8">1-1N</strain>
    </source>
</reference>
<dbReference type="Pfam" id="PF00034">
    <property type="entry name" value="Cytochrom_C"/>
    <property type="match status" value="1"/>
</dbReference>
<feature type="signal peptide" evidence="5">
    <location>
        <begin position="1"/>
        <end position="22"/>
    </location>
</feature>
<evidence type="ECO:0000313" key="7">
    <source>
        <dbReference type="EMBL" id="QFR44150.1"/>
    </source>
</evidence>
<keyword evidence="2 4" id="KW-0479">Metal-binding</keyword>
<dbReference type="RefSeq" id="WP_152300210.1">
    <property type="nucleotide sequence ID" value="NZ_CP041166.1"/>
</dbReference>
<evidence type="ECO:0000256" key="3">
    <source>
        <dbReference type="ARBA" id="ARBA00023004"/>
    </source>
</evidence>
<dbReference type="InterPro" id="IPR036909">
    <property type="entry name" value="Cyt_c-like_dom_sf"/>
</dbReference>
<evidence type="ECO:0000313" key="8">
    <source>
        <dbReference type="Proteomes" id="UP000326061"/>
    </source>
</evidence>
<keyword evidence="1 4" id="KW-0349">Heme</keyword>
<evidence type="ECO:0000259" key="6">
    <source>
        <dbReference type="PROSITE" id="PS51007"/>
    </source>
</evidence>
<keyword evidence="8" id="KW-1185">Reference proteome</keyword>
<sequence length="124" mass="13976">MIKRLTTISIATLVAIALTACSGDKKQAETKTYKMSAEEVYKASCTKCHGAHGEGKTEKKTPRFDDKTVAELEYSLFDIKKGGITFTTGTDHEIMEHNMQKLIDQGYDYDIKTMAQYIYSTFKK</sequence>
<dbReference type="InterPro" id="IPR009056">
    <property type="entry name" value="Cyt_c-like_dom"/>
</dbReference>